<dbReference type="InterPro" id="IPR015943">
    <property type="entry name" value="WD40/YVTN_repeat-like_dom_sf"/>
</dbReference>
<dbReference type="OrthoDB" id="439348at2759"/>
<dbReference type="InterPro" id="IPR001623">
    <property type="entry name" value="DnaJ_domain"/>
</dbReference>
<proteinExistence type="predicted"/>
<dbReference type="Proteomes" id="UP000095751">
    <property type="component" value="Unassembled WGS sequence"/>
</dbReference>
<dbReference type="SUPFAM" id="SSF46565">
    <property type="entry name" value="Chaperone J-domain"/>
    <property type="match status" value="1"/>
</dbReference>
<evidence type="ECO:0000256" key="1">
    <source>
        <dbReference type="SAM" id="MobiDB-lite"/>
    </source>
</evidence>
<dbReference type="Gene3D" id="2.130.10.10">
    <property type="entry name" value="YVTN repeat-like/Quinoprotein amine dehydrogenase"/>
    <property type="match status" value="1"/>
</dbReference>
<sequence>MNLHEAIDLLGLVEAHNIIGGGDYNTDYTSKDVEKCFRQQALRHHPDKGGDASHFQLLHQAKDMLLDHNAGNTMMGSSASNCRTSCDANSTAVSTSLYKHRTCVRQVLMVHGKRNTVIAATDDGLTVIELKKDATGGLERVVSFTTHRDDCSFLCCTTAVPSSNNDHDDDDNVVDVLYAGAKDGFVHKIELSTPRRLTSSWQLPSRERIVAISGLRLLGDRDWVGIATADGGIYVLEYQNGASTPTIPTMVWKCRVGAGKWAARGQKTTTCVTMTPETILLEEGSNSDCLNLWVGGSSSSSDTVTGRLVMWELDTHEDLFEQYNNDDDDVEDLFGEYGIYESDTDSNTSKEPEDDCSNDDERNATLAIDVTVQEGPIFSLSKHKRAIAVTAGQCIIVWDYTNSNNKIITNLQQHQSGKKKLTKIKTIQTNNQTLYTLCMNERFVAAAGSGESIMVWDRDLWTMVHYLPLPRSPSGCCLATNCIMTLDWFRNDDSGILVSGGYDGVVTMWTLANRLGSNDDTTSRGI</sequence>
<dbReference type="InterPro" id="IPR036322">
    <property type="entry name" value="WD40_repeat_dom_sf"/>
</dbReference>
<dbReference type="InterPro" id="IPR001680">
    <property type="entry name" value="WD40_rpt"/>
</dbReference>
<evidence type="ECO:0000313" key="3">
    <source>
        <dbReference type="EMBL" id="OEU06474.1"/>
    </source>
</evidence>
<dbReference type="SUPFAM" id="SSF50978">
    <property type="entry name" value="WD40 repeat-like"/>
    <property type="match status" value="1"/>
</dbReference>
<evidence type="ECO:0000259" key="2">
    <source>
        <dbReference type="PROSITE" id="PS50076"/>
    </source>
</evidence>
<protein>
    <recommendedName>
        <fullName evidence="2">J domain-containing protein</fullName>
    </recommendedName>
</protein>
<accession>A0A1E7EKR6</accession>
<dbReference type="SMART" id="SM00320">
    <property type="entry name" value="WD40"/>
    <property type="match status" value="3"/>
</dbReference>
<evidence type="ECO:0000313" key="4">
    <source>
        <dbReference type="Proteomes" id="UP000095751"/>
    </source>
</evidence>
<dbReference type="InterPro" id="IPR036869">
    <property type="entry name" value="J_dom_sf"/>
</dbReference>
<dbReference type="CDD" id="cd06257">
    <property type="entry name" value="DnaJ"/>
    <property type="match status" value="1"/>
</dbReference>
<dbReference type="PROSITE" id="PS50076">
    <property type="entry name" value="DNAJ_2"/>
    <property type="match status" value="1"/>
</dbReference>
<feature type="region of interest" description="Disordered" evidence="1">
    <location>
        <begin position="340"/>
        <end position="360"/>
    </location>
</feature>
<organism evidence="3 4">
    <name type="scientific">Fragilariopsis cylindrus CCMP1102</name>
    <dbReference type="NCBI Taxonomy" id="635003"/>
    <lineage>
        <taxon>Eukaryota</taxon>
        <taxon>Sar</taxon>
        <taxon>Stramenopiles</taxon>
        <taxon>Ochrophyta</taxon>
        <taxon>Bacillariophyta</taxon>
        <taxon>Bacillariophyceae</taxon>
        <taxon>Bacillariophycidae</taxon>
        <taxon>Bacillariales</taxon>
        <taxon>Bacillariaceae</taxon>
        <taxon>Fragilariopsis</taxon>
    </lineage>
</organism>
<gene>
    <name evidence="3" type="ORF">FRACYDRAFT_254491</name>
</gene>
<dbReference type="KEGG" id="fcy:FRACYDRAFT_254491"/>
<reference evidence="3 4" key="1">
    <citation type="submission" date="2016-09" db="EMBL/GenBank/DDBJ databases">
        <title>Extensive genetic diversity and differential bi-allelic expression allows diatom success in the polar Southern Ocean.</title>
        <authorList>
            <consortium name="DOE Joint Genome Institute"/>
            <person name="Mock T."/>
            <person name="Otillar R.P."/>
            <person name="Strauss J."/>
            <person name="Dupont C."/>
            <person name="Frickenhaus S."/>
            <person name="Maumus F."/>
            <person name="Mcmullan M."/>
            <person name="Sanges R."/>
            <person name="Schmutz J."/>
            <person name="Toseland A."/>
            <person name="Valas R."/>
            <person name="Veluchamy A."/>
            <person name="Ward B.J."/>
            <person name="Allen A."/>
            <person name="Barry K."/>
            <person name="Falciatore A."/>
            <person name="Ferrante M."/>
            <person name="Fortunato A.E."/>
            <person name="Gloeckner G."/>
            <person name="Gruber A."/>
            <person name="Hipkin R."/>
            <person name="Janech M."/>
            <person name="Kroth P."/>
            <person name="Leese F."/>
            <person name="Lindquist E."/>
            <person name="Lyon B.R."/>
            <person name="Martin J."/>
            <person name="Mayer C."/>
            <person name="Parker M."/>
            <person name="Quesneville H."/>
            <person name="Raymond J."/>
            <person name="Uhlig C."/>
            <person name="Valentin K.U."/>
            <person name="Worden A.Z."/>
            <person name="Armbrust E.V."/>
            <person name="Bowler C."/>
            <person name="Green B."/>
            <person name="Moulton V."/>
            <person name="Van Oosterhout C."/>
            <person name="Grigoriev I."/>
        </authorList>
    </citation>
    <scope>NUCLEOTIDE SEQUENCE [LARGE SCALE GENOMIC DNA]</scope>
    <source>
        <strain evidence="3 4">CCMP1102</strain>
    </source>
</reference>
<dbReference type="AlphaFoldDB" id="A0A1E7EKR6"/>
<name>A0A1E7EKR6_9STRA</name>
<keyword evidence="4" id="KW-1185">Reference proteome</keyword>
<feature type="domain" description="J" evidence="2">
    <location>
        <begin position="5"/>
        <end position="90"/>
    </location>
</feature>
<dbReference type="Gene3D" id="1.10.287.110">
    <property type="entry name" value="DnaJ domain"/>
    <property type="match status" value="1"/>
</dbReference>
<dbReference type="InParanoid" id="A0A1E7EKR6"/>
<dbReference type="EMBL" id="KV784408">
    <property type="protein sequence ID" value="OEU06474.1"/>
    <property type="molecule type" value="Genomic_DNA"/>
</dbReference>